<gene>
    <name evidence="4" type="ORF">GCM10023349_22920</name>
</gene>
<evidence type="ECO:0000256" key="1">
    <source>
        <dbReference type="SAM" id="MobiDB-lite"/>
    </source>
</evidence>
<accession>A0ABP8XFR3</accession>
<dbReference type="InterPro" id="IPR010872">
    <property type="entry name" value="MDMPI_C-term_domain"/>
</dbReference>
<dbReference type="GO" id="GO:0016853">
    <property type="term" value="F:isomerase activity"/>
    <property type="evidence" value="ECO:0007669"/>
    <property type="project" value="UniProtKB-KW"/>
</dbReference>
<dbReference type="PANTHER" id="PTHR40758:SF1">
    <property type="entry name" value="CONSERVED PROTEIN"/>
    <property type="match status" value="1"/>
</dbReference>
<proteinExistence type="predicted"/>
<reference evidence="5" key="1">
    <citation type="journal article" date="2019" name="Int. J. Syst. Evol. Microbiol.">
        <title>The Global Catalogue of Microorganisms (GCM) 10K type strain sequencing project: providing services to taxonomists for standard genome sequencing and annotation.</title>
        <authorList>
            <consortium name="The Broad Institute Genomics Platform"/>
            <consortium name="The Broad Institute Genome Sequencing Center for Infectious Disease"/>
            <person name="Wu L."/>
            <person name="Ma J."/>
        </authorList>
    </citation>
    <scope>NUCLEOTIDE SEQUENCE [LARGE SCALE GENOMIC DNA]</scope>
    <source>
        <strain evidence="5">JCM 18531</strain>
    </source>
</reference>
<organism evidence="4 5">
    <name type="scientific">Nocardioides conyzicola</name>
    <dbReference type="NCBI Taxonomy" id="1651781"/>
    <lineage>
        <taxon>Bacteria</taxon>
        <taxon>Bacillati</taxon>
        <taxon>Actinomycetota</taxon>
        <taxon>Actinomycetes</taxon>
        <taxon>Propionibacteriales</taxon>
        <taxon>Nocardioidaceae</taxon>
        <taxon>Nocardioides</taxon>
    </lineage>
</organism>
<dbReference type="PANTHER" id="PTHR40758">
    <property type="entry name" value="CONSERVED PROTEIN"/>
    <property type="match status" value="1"/>
</dbReference>
<evidence type="ECO:0000259" key="2">
    <source>
        <dbReference type="Pfam" id="PF07398"/>
    </source>
</evidence>
<name>A0ABP8XFR3_9ACTN</name>
<keyword evidence="5" id="KW-1185">Reference proteome</keyword>
<feature type="domain" description="Mycothiol-dependent maleylpyruvate isomerase metal-binding" evidence="3">
    <location>
        <begin position="14"/>
        <end position="113"/>
    </location>
</feature>
<keyword evidence="4" id="KW-0413">Isomerase</keyword>
<dbReference type="EMBL" id="BAABKM010000002">
    <property type="protein sequence ID" value="GAA4704736.1"/>
    <property type="molecule type" value="Genomic_DNA"/>
</dbReference>
<dbReference type="Pfam" id="PF07398">
    <property type="entry name" value="MDMPI_C"/>
    <property type="match status" value="1"/>
</dbReference>
<evidence type="ECO:0000313" key="5">
    <source>
        <dbReference type="Proteomes" id="UP001499974"/>
    </source>
</evidence>
<evidence type="ECO:0000313" key="4">
    <source>
        <dbReference type="EMBL" id="GAA4704736.1"/>
    </source>
</evidence>
<evidence type="ECO:0000259" key="3">
    <source>
        <dbReference type="Pfam" id="PF11716"/>
    </source>
</evidence>
<feature type="domain" description="MDMPI C-terminal" evidence="2">
    <location>
        <begin position="133"/>
        <end position="218"/>
    </location>
</feature>
<dbReference type="InterPro" id="IPR024344">
    <property type="entry name" value="MDMPI_metal-binding"/>
</dbReference>
<dbReference type="Proteomes" id="UP001499974">
    <property type="component" value="Unassembled WGS sequence"/>
</dbReference>
<dbReference type="RefSeq" id="WP_345521396.1">
    <property type="nucleotide sequence ID" value="NZ_BAABKM010000002.1"/>
</dbReference>
<dbReference type="SUPFAM" id="SSF109854">
    <property type="entry name" value="DinB/YfiT-like putative metalloenzymes"/>
    <property type="match status" value="1"/>
</dbReference>
<feature type="region of interest" description="Disordered" evidence="1">
    <location>
        <begin position="220"/>
        <end position="239"/>
    </location>
</feature>
<comment type="caution">
    <text evidence="4">The sequence shown here is derived from an EMBL/GenBank/DDBJ whole genome shotgun (WGS) entry which is preliminary data.</text>
</comment>
<dbReference type="Gene3D" id="1.20.120.450">
    <property type="entry name" value="dinb family like domain"/>
    <property type="match status" value="1"/>
</dbReference>
<dbReference type="Pfam" id="PF11716">
    <property type="entry name" value="MDMPI_N"/>
    <property type="match status" value="1"/>
</dbReference>
<sequence length="239" mass="26113">MPTDLPRARQLEGLRTAMVALVRYADRAGQDAPVPTCPGWTVRDLVLHQGEAHRSTAAMLRGERAAEQHDPVAGDPLEWLRDGAIELVEALTRAPQEFWMRRACHQTTLHAVDALAAVFGRPPDPAETWIETDLAVDGIDELLTGFATRPTSRLRSDQESVLVVAPGDVPDWWLVRIGPRPAVATRGSGPRPDLPVCDWELDGPAVALYLALWDRSSRPMSWDRPPGPPGAGLTPAVHC</sequence>
<protein>
    <submittedName>
        <fullName evidence="4">Maleylpyruvate isomerase family mycothiol-dependent enzyme</fullName>
    </submittedName>
</protein>
<dbReference type="InterPro" id="IPR034660">
    <property type="entry name" value="DinB/YfiT-like"/>
</dbReference>